<feature type="region of interest" description="Disordered" evidence="1">
    <location>
        <begin position="170"/>
        <end position="192"/>
    </location>
</feature>
<organism evidence="2 3">
    <name type="scientific">Eumeta variegata</name>
    <name type="common">Bagworm moth</name>
    <name type="synonym">Eumeta japonica</name>
    <dbReference type="NCBI Taxonomy" id="151549"/>
    <lineage>
        <taxon>Eukaryota</taxon>
        <taxon>Metazoa</taxon>
        <taxon>Ecdysozoa</taxon>
        <taxon>Arthropoda</taxon>
        <taxon>Hexapoda</taxon>
        <taxon>Insecta</taxon>
        <taxon>Pterygota</taxon>
        <taxon>Neoptera</taxon>
        <taxon>Endopterygota</taxon>
        <taxon>Lepidoptera</taxon>
        <taxon>Glossata</taxon>
        <taxon>Ditrysia</taxon>
        <taxon>Tineoidea</taxon>
        <taxon>Psychidae</taxon>
        <taxon>Oiketicinae</taxon>
        <taxon>Eumeta</taxon>
    </lineage>
</organism>
<sequence length="192" mass="20243">MTGRVIITNNVSGFLGTLLFSRCGGARRSRSRTIRLERAAPTALARGARSKGRKCTAAARPRRPAGGRGAGARRVLTVVVSGHGAVRVSAAGRDVARRPLSVDCAPATTAAPPRTATSRSRCQQIQKQTISVGARGARGARGAHCAFSDRNHDHDRRRLTSLGAAAAGDAAGAHAHRNNRPLHRYDGLNNYL</sequence>
<evidence type="ECO:0000313" key="2">
    <source>
        <dbReference type="EMBL" id="GBP51460.1"/>
    </source>
</evidence>
<comment type="caution">
    <text evidence="2">The sequence shown here is derived from an EMBL/GenBank/DDBJ whole genome shotgun (WGS) entry which is preliminary data.</text>
</comment>
<dbReference type="EMBL" id="BGZK01000582">
    <property type="protein sequence ID" value="GBP51460.1"/>
    <property type="molecule type" value="Genomic_DNA"/>
</dbReference>
<keyword evidence="3" id="KW-1185">Reference proteome</keyword>
<evidence type="ECO:0000313" key="3">
    <source>
        <dbReference type="Proteomes" id="UP000299102"/>
    </source>
</evidence>
<feature type="region of interest" description="Disordered" evidence="1">
    <location>
        <begin position="46"/>
        <end position="70"/>
    </location>
</feature>
<name>A0A4C1WKT3_EUMVA</name>
<dbReference type="Proteomes" id="UP000299102">
    <property type="component" value="Unassembled WGS sequence"/>
</dbReference>
<evidence type="ECO:0000256" key="1">
    <source>
        <dbReference type="SAM" id="MobiDB-lite"/>
    </source>
</evidence>
<feature type="compositionally biased region" description="Basic residues" evidence="1">
    <location>
        <begin position="48"/>
        <end position="65"/>
    </location>
</feature>
<accession>A0A4C1WKT3</accession>
<proteinExistence type="predicted"/>
<protein>
    <submittedName>
        <fullName evidence="2">Uncharacterized protein</fullName>
    </submittedName>
</protein>
<dbReference type="AlphaFoldDB" id="A0A4C1WKT3"/>
<reference evidence="2 3" key="1">
    <citation type="journal article" date="2019" name="Commun. Biol.">
        <title>The bagworm genome reveals a unique fibroin gene that provides high tensile strength.</title>
        <authorList>
            <person name="Kono N."/>
            <person name="Nakamura H."/>
            <person name="Ohtoshi R."/>
            <person name="Tomita M."/>
            <person name="Numata K."/>
            <person name="Arakawa K."/>
        </authorList>
    </citation>
    <scope>NUCLEOTIDE SEQUENCE [LARGE SCALE GENOMIC DNA]</scope>
</reference>
<gene>
    <name evidence="2" type="ORF">EVAR_44435_1</name>
</gene>